<dbReference type="SUPFAM" id="SSF52821">
    <property type="entry name" value="Rhodanese/Cell cycle control phosphatase"/>
    <property type="match status" value="1"/>
</dbReference>
<keyword evidence="1" id="KW-0732">Signal</keyword>
<comment type="caution">
    <text evidence="3">The sequence shown here is derived from an EMBL/GenBank/DDBJ whole genome shotgun (WGS) entry which is preliminary data.</text>
</comment>
<dbReference type="InterPro" id="IPR050229">
    <property type="entry name" value="GlpE_sulfurtransferase"/>
</dbReference>
<dbReference type="FunFam" id="3.40.250.10:FF:000049">
    <property type="entry name" value="Phage shock protein E"/>
    <property type="match status" value="1"/>
</dbReference>
<dbReference type="SMART" id="SM00450">
    <property type="entry name" value="RHOD"/>
    <property type="match status" value="1"/>
</dbReference>
<accession>A0A7X8TNJ3</accession>
<protein>
    <submittedName>
        <fullName evidence="3">Rhodanese-like domain-containing protein</fullName>
    </submittedName>
</protein>
<feature type="signal peptide" evidence="1">
    <location>
        <begin position="1"/>
        <end position="20"/>
    </location>
</feature>
<evidence type="ECO:0000259" key="2">
    <source>
        <dbReference type="PROSITE" id="PS50206"/>
    </source>
</evidence>
<dbReference type="EMBL" id="JABAIK010000002">
    <property type="protein sequence ID" value="NLS11884.1"/>
    <property type="molecule type" value="Genomic_DNA"/>
</dbReference>
<dbReference type="Proteomes" id="UP000535589">
    <property type="component" value="Unassembled WGS sequence"/>
</dbReference>
<organism evidence="3 4">
    <name type="scientific">Vibrio agarilyticus</name>
    <dbReference type="NCBI Taxonomy" id="2726741"/>
    <lineage>
        <taxon>Bacteria</taxon>
        <taxon>Pseudomonadati</taxon>
        <taxon>Pseudomonadota</taxon>
        <taxon>Gammaproteobacteria</taxon>
        <taxon>Vibrionales</taxon>
        <taxon>Vibrionaceae</taxon>
        <taxon>Vibrio</taxon>
    </lineage>
</organism>
<dbReference type="Gene3D" id="3.40.250.10">
    <property type="entry name" value="Rhodanese-like domain"/>
    <property type="match status" value="1"/>
</dbReference>
<gene>
    <name evidence="3" type="ORF">HGP28_03130</name>
</gene>
<reference evidence="3 4" key="1">
    <citation type="submission" date="2020-04" db="EMBL/GenBank/DDBJ databases">
        <title>Vibrio sp. SM6, a novel species isolated from seawater.</title>
        <authorList>
            <person name="Wang X."/>
        </authorList>
    </citation>
    <scope>NUCLEOTIDE SEQUENCE [LARGE SCALE GENOMIC DNA]</scope>
    <source>
        <strain evidence="3 4">SM6</strain>
    </source>
</reference>
<evidence type="ECO:0000313" key="3">
    <source>
        <dbReference type="EMBL" id="NLS11884.1"/>
    </source>
</evidence>
<evidence type="ECO:0000313" key="4">
    <source>
        <dbReference type="Proteomes" id="UP000535589"/>
    </source>
</evidence>
<dbReference type="InterPro" id="IPR001763">
    <property type="entry name" value="Rhodanese-like_dom"/>
</dbReference>
<feature type="chain" id="PRO_5030519047" evidence="1">
    <location>
        <begin position="21"/>
        <end position="111"/>
    </location>
</feature>
<dbReference type="Pfam" id="PF00581">
    <property type="entry name" value="Rhodanese"/>
    <property type="match status" value="1"/>
</dbReference>
<dbReference type="PANTHER" id="PTHR43031">
    <property type="entry name" value="FAD-DEPENDENT OXIDOREDUCTASE"/>
    <property type="match status" value="1"/>
</dbReference>
<name>A0A7X8TNJ3_9VIBR</name>
<dbReference type="PROSITE" id="PS50206">
    <property type="entry name" value="RHODANESE_3"/>
    <property type="match status" value="1"/>
</dbReference>
<evidence type="ECO:0000256" key="1">
    <source>
        <dbReference type="SAM" id="SignalP"/>
    </source>
</evidence>
<dbReference type="CDD" id="cd00158">
    <property type="entry name" value="RHOD"/>
    <property type="match status" value="1"/>
</dbReference>
<dbReference type="InterPro" id="IPR036873">
    <property type="entry name" value="Rhodanese-like_dom_sf"/>
</dbReference>
<dbReference type="PANTHER" id="PTHR43031:SF1">
    <property type="entry name" value="PYRIDINE NUCLEOTIDE-DISULPHIDE OXIDOREDUCTASE"/>
    <property type="match status" value="1"/>
</dbReference>
<proteinExistence type="predicted"/>
<keyword evidence="4" id="KW-1185">Reference proteome</keyword>
<feature type="domain" description="Rhodanese" evidence="2">
    <location>
        <begin position="31"/>
        <end position="111"/>
    </location>
</feature>
<dbReference type="AlphaFoldDB" id="A0A7X8TNJ3"/>
<sequence>MRTSLFLILASFVISFPSSASVRADQAWTWVEQGALLLDVRTPAEFDAGHLTHAINTPLAELEQQVKLIPRTQPIVVYCRSGQRSAHAEKLLHQFGFTRVHNGGGYLEMQR</sequence>